<comment type="caution">
    <text evidence="3">The sequence shown here is derived from an EMBL/GenBank/DDBJ whole genome shotgun (WGS) entry which is preliminary data.</text>
</comment>
<dbReference type="SUPFAM" id="SSF49299">
    <property type="entry name" value="PKD domain"/>
    <property type="match status" value="2"/>
</dbReference>
<dbReference type="PROSITE" id="PS50093">
    <property type="entry name" value="PKD"/>
    <property type="match status" value="2"/>
</dbReference>
<feature type="chain" id="PRO_5018227739" evidence="1">
    <location>
        <begin position="20"/>
        <end position="858"/>
    </location>
</feature>
<dbReference type="InterPro" id="IPR022409">
    <property type="entry name" value="PKD/Chitinase_dom"/>
</dbReference>
<evidence type="ECO:0000313" key="4">
    <source>
        <dbReference type="Proteomes" id="UP000278351"/>
    </source>
</evidence>
<organism evidence="3 4">
    <name type="scientific">Chitinophaga lutea</name>
    <dbReference type="NCBI Taxonomy" id="2488634"/>
    <lineage>
        <taxon>Bacteria</taxon>
        <taxon>Pseudomonadati</taxon>
        <taxon>Bacteroidota</taxon>
        <taxon>Chitinophagia</taxon>
        <taxon>Chitinophagales</taxon>
        <taxon>Chitinophagaceae</taxon>
        <taxon>Chitinophaga</taxon>
    </lineage>
</organism>
<accession>A0A3N4PMC7</accession>
<name>A0A3N4PMC7_9BACT</name>
<dbReference type="Gene3D" id="2.60.40.10">
    <property type="entry name" value="Immunoglobulins"/>
    <property type="match status" value="2"/>
</dbReference>
<dbReference type="CDD" id="cd00146">
    <property type="entry name" value="PKD"/>
    <property type="match status" value="1"/>
</dbReference>
<keyword evidence="4" id="KW-1185">Reference proteome</keyword>
<feature type="signal peptide" evidence="1">
    <location>
        <begin position="1"/>
        <end position="19"/>
    </location>
</feature>
<dbReference type="SMART" id="SM00089">
    <property type="entry name" value="PKD"/>
    <property type="match status" value="2"/>
</dbReference>
<evidence type="ECO:0000256" key="1">
    <source>
        <dbReference type="SAM" id="SignalP"/>
    </source>
</evidence>
<dbReference type="AlphaFoldDB" id="A0A3N4PMC7"/>
<dbReference type="EMBL" id="RPDH01000002">
    <property type="protein sequence ID" value="RPE09842.1"/>
    <property type="molecule type" value="Genomic_DNA"/>
</dbReference>
<evidence type="ECO:0000259" key="2">
    <source>
        <dbReference type="PROSITE" id="PS50093"/>
    </source>
</evidence>
<sequence>MRKLLLIFLLGLGSMAARADHIIGGEMYYTYVRTDGSGNNVYNLTLKLFLRCDASDAQIDENVDISIYDAGGTYYNTFRFDRNNLQRFTANDVDPCIVNPPYVCYQIGYYAGQVTLPANSNGYIATFQRCCRRTGLANISSNRNDVGATYFTRIPGTNSGFQANNSPRFEAERGAIVCANNRFRYNFAAEDPDSDSLVYSFSTAYTGGTQGDPKPTRSQTPSVPVSYISPFTAAQPLGDKVTIDPHTGIISGIAPRSGLYIVTVSVREYRNQVLIGEHRKEFQFTVESCVRQVTAAMPDKYADCDGYTINFVNNSTPGKEYVWDFGDGSPLFVTTDLATFPHTYARQGTYQVKLVVDQQSSCGDSAYATVHVYPFLRPSFDVAGLCTTKPTDFRHTSTNDVGNFEYLKWDFGEAALQNDTSNQNNPRWQYTVPGDYTVKLLMRTDKGCERTISETFTIYDKPPFTTTRDTALCINDVLQLRAESLLPGSYQWGPLYNITGENTPTPTVSPKVDTEYQVTFTDATGCVNTKKVLIDVKDKLLVTAPNDSVICTGDPVDLKAVVDGPYAFTWTDVDTRQVVGAQQNVTITPARSSMYEILVTLGTCFNRDSVYYKLVDPPRADAGADATICHGETIWLEASGGSSYRWEPAATLTSPRRARTQAWPKDTTTYTVTVTDTLGCPKAVTADVTINVVPPVPAFAGNDTILIKGRPFQLNGTGGFRYEWSPADGLSSTNIPNPLTTIDRAFTYHLKVYTKEGCLGEDDINLRFMAGPEIYVPNAFSPNGDGLNDLFRPIPVGITRLDYFRVYNRWGQLVYNTQEYMKGWDGRGADNGTYVWVVGGLNDTGQMVEYKGTVVLIR</sequence>
<dbReference type="InterPro" id="IPR000601">
    <property type="entry name" value="PKD_dom"/>
</dbReference>
<dbReference type="InterPro" id="IPR013783">
    <property type="entry name" value="Ig-like_fold"/>
</dbReference>
<feature type="domain" description="PKD" evidence="2">
    <location>
        <begin position="408"/>
        <end position="458"/>
    </location>
</feature>
<reference evidence="3 4" key="1">
    <citation type="submission" date="2018-11" db="EMBL/GenBank/DDBJ databases">
        <title>Chitinophaga lutea sp.nov., isolate from arsenic contaminated soil.</title>
        <authorList>
            <person name="Zong Y."/>
        </authorList>
    </citation>
    <scope>NUCLEOTIDE SEQUENCE [LARGE SCALE GENOMIC DNA]</scope>
    <source>
        <strain evidence="3 4">ZY74</strain>
    </source>
</reference>
<dbReference type="Pfam" id="PF18911">
    <property type="entry name" value="PKD_4"/>
    <property type="match status" value="2"/>
</dbReference>
<evidence type="ECO:0000313" key="3">
    <source>
        <dbReference type="EMBL" id="RPE09842.1"/>
    </source>
</evidence>
<dbReference type="InterPro" id="IPR035986">
    <property type="entry name" value="PKD_dom_sf"/>
</dbReference>
<gene>
    <name evidence="3" type="ORF">EGT74_23045</name>
</gene>
<dbReference type="Pfam" id="PF13585">
    <property type="entry name" value="CHU_C"/>
    <property type="match status" value="1"/>
</dbReference>
<keyword evidence="1" id="KW-0732">Signal</keyword>
<dbReference type="Proteomes" id="UP000278351">
    <property type="component" value="Unassembled WGS sequence"/>
</dbReference>
<feature type="domain" description="PKD" evidence="2">
    <location>
        <begin position="313"/>
        <end position="372"/>
    </location>
</feature>
<proteinExistence type="predicted"/>
<protein>
    <submittedName>
        <fullName evidence="3">PKD domain-containing protein</fullName>
    </submittedName>
</protein>